<name>A0A9P6KZ26_9MICR</name>
<reference evidence="2 3" key="1">
    <citation type="journal article" date="2020" name="Genome Biol. Evol.">
        <title>Comparative genomics of strictly vertically transmitted, feminizing microsporidia endosymbionts of amphipod crustaceans.</title>
        <authorList>
            <person name="Cormier A."/>
            <person name="Chebbi M.A."/>
            <person name="Giraud I."/>
            <person name="Wattier R."/>
            <person name="Teixeira M."/>
            <person name="Gilbert C."/>
            <person name="Rigaud T."/>
            <person name="Cordaux R."/>
        </authorList>
    </citation>
    <scope>NUCLEOTIDE SEQUENCE [LARGE SCALE GENOMIC DNA]</scope>
    <source>
        <strain evidence="2 3">Ou3-Ou53</strain>
    </source>
</reference>
<keyword evidence="3" id="KW-1185">Reference proteome</keyword>
<keyword evidence="1" id="KW-0472">Membrane</keyword>
<proteinExistence type="predicted"/>
<dbReference type="EMBL" id="SBJO01000051">
    <property type="protein sequence ID" value="KAF9763855.1"/>
    <property type="molecule type" value="Genomic_DNA"/>
</dbReference>
<keyword evidence="1" id="KW-1133">Transmembrane helix</keyword>
<evidence type="ECO:0000313" key="2">
    <source>
        <dbReference type="EMBL" id="KAF9763855.1"/>
    </source>
</evidence>
<dbReference type="AlphaFoldDB" id="A0A9P6KZ26"/>
<accession>A0A9P6KZ26</accession>
<feature type="transmembrane region" description="Helical" evidence="1">
    <location>
        <begin position="45"/>
        <end position="64"/>
    </location>
</feature>
<comment type="caution">
    <text evidence="2">The sequence shown here is derived from an EMBL/GenBank/DDBJ whole genome shotgun (WGS) entry which is preliminary data.</text>
</comment>
<dbReference type="Proteomes" id="UP000740883">
    <property type="component" value="Unassembled WGS sequence"/>
</dbReference>
<evidence type="ECO:0000256" key="1">
    <source>
        <dbReference type="SAM" id="Phobius"/>
    </source>
</evidence>
<evidence type="ECO:0000313" key="3">
    <source>
        <dbReference type="Proteomes" id="UP000740883"/>
    </source>
</evidence>
<feature type="transmembrane region" description="Helical" evidence="1">
    <location>
        <begin position="12"/>
        <end position="39"/>
    </location>
</feature>
<gene>
    <name evidence="2" type="ORF">NGRA_0999</name>
</gene>
<protein>
    <submittedName>
        <fullName evidence="2">Uncharacterized protein</fullName>
    </submittedName>
</protein>
<sequence length="107" mass="12610">MKILGDLLSMSIFLYTYFVCILDCVFYRRLILLVSMGLFSRFSKFMFTLVFILVVYLLLSKYIGWVKCFVENKRVGNQNESFKKVVEIYITGESLMLGILNDNNDFR</sequence>
<organism evidence="2 3">
    <name type="scientific">Nosema granulosis</name>
    <dbReference type="NCBI Taxonomy" id="83296"/>
    <lineage>
        <taxon>Eukaryota</taxon>
        <taxon>Fungi</taxon>
        <taxon>Fungi incertae sedis</taxon>
        <taxon>Microsporidia</taxon>
        <taxon>Nosematidae</taxon>
        <taxon>Nosema</taxon>
    </lineage>
</organism>
<keyword evidence="1" id="KW-0812">Transmembrane</keyword>